<protein>
    <submittedName>
        <fullName evidence="1">Uncharacterized protein</fullName>
    </submittedName>
</protein>
<name>A0A699KXM6_TANCI</name>
<reference evidence="1" key="1">
    <citation type="journal article" date="2019" name="Sci. Rep.">
        <title>Draft genome of Tanacetum cinerariifolium, the natural source of mosquito coil.</title>
        <authorList>
            <person name="Yamashiro T."/>
            <person name="Shiraishi A."/>
            <person name="Satake H."/>
            <person name="Nakayama K."/>
        </authorList>
    </citation>
    <scope>NUCLEOTIDE SEQUENCE</scope>
</reference>
<comment type="caution">
    <text evidence="1">The sequence shown here is derived from an EMBL/GenBank/DDBJ whole genome shotgun (WGS) entry which is preliminary data.</text>
</comment>
<dbReference type="AlphaFoldDB" id="A0A699KXM6"/>
<dbReference type="EMBL" id="BKCJ010554337">
    <property type="protein sequence ID" value="GFB11101.1"/>
    <property type="molecule type" value="Genomic_DNA"/>
</dbReference>
<accession>A0A699KXM6</accession>
<organism evidence="1">
    <name type="scientific">Tanacetum cinerariifolium</name>
    <name type="common">Dalmatian daisy</name>
    <name type="synonym">Chrysanthemum cinerariifolium</name>
    <dbReference type="NCBI Taxonomy" id="118510"/>
    <lineage>
        <taxon>Eukaryota</taxon>
        <taxon>Viridiplantae</taxon>
        <taxon>Streptophyta</taxon>
        <taxon>Embryophyta</taxon>
        <taxon>Tracheophyta</taxon>
        <taxon>Spermatophyta</taxon>
        <taxon>Magnoliopsida</taxon>
        <taxon>eudicotyledons</taxon>
        <taxon>Gunneridae</taxon>
        <taxon>Pentapetalae</taxon>
        <taxon>asterids</taxon>
        <taxon>campanulids</taxon>
        <taxon>Asterales</taxon>
        <taxon>Asteraceae</taxon>
        <taxon>Asteroideae</taxon>
        <taxon>Anthemideae</taxon>
        <taxon>Anthemidinae</taxon>
        <taxon>Tanacetum</taxon>
    </lineage>
</organism>
<feature type="non-terminal residue" evidence="1">
    <location>
        <position position="74"/>
    </location>
</feature>
<gene>
    <name evidence="1" type="ORF">Tci_683072</name>
</gene>
<proteinExistence type="predicted"/>
<sequence length="74" mass="8630">MATLSSIQLNLTGLRKQEVEKDVVMEKKLREVCLKLIEAYKNRRKGIRELKKRTGDPFAEVAVRMLKKVQDRDS</sequence>
<evidence type="ECO:0000313" key="1">
    <source>
        <dbReference type="EMBL" id="GFB11101.1"/>
    </source>
</evidence>